<proteinExistence type="predicted"/>
<dbReference type="OrthoDB" id="553356at2759"/>
<evidence type="ECO:0000313" key="3">
    <source>
        <dbReference type="Proteomes" id="UP000612055"/>
    </source>
</evidence>
<feature type="region of interest" description="Disordered" evidence="1">
    <location>
        <begin position="210"/>
        <end position="343"/>
    </location>
</feature>
<feature type="compositionally biased region" description="Gly residues" evidence="1">
    <location>
        <begin position="374"/>
        <end position="386"/>
    </location>
</feature>
<feature type="region of interest" description="Disordered" evidence="1">
    <location>
        <begin position="128"/>
        <end position="177"/>
    </location>
</feature>
<name>A0A836BMJ8_9CHLO</name>
<gene>
    <name evidence="2" type="ORF">HYH03_019043</name>
</gene>
<dbReference type="PROSITE" id="PS51257">
    <property type="entry name" value="PROKAR_LIPOPROTEIN"/>
    <property type="match status" value="1"/>
</dbReference>
<dbReference type="AlphaFoldDB" id="A0A836BMJ8"/>
<feature type="compositionally biased region" description="Low complexity" evidence="1">
    <location>
        <begin position="944"/>
        <end position="957"/>
    </location>
</feature>
<feature type="region of interest" description="Disordered" evidence="1">
    <location>
        <begin position="1"/>
        <end position="66"/>
    </location>
</feature>
<feature type="region of interest" description="Disordered" evidence="1">
    <location>
        <begin position="1140"/>
        <end position="1162"/>
    </location>
</feature>
<dbReference type="Proteomes" id="UP000612055">
    <property type="component" value="Unassembled WGS sequence"/>
</dbReference>
<comment type="caution">
    <text evidence="2">The sequence shown here is derived from an EMBL/GenBank/DDBJ whole genome shotgun (WGS) entry which is preliminary data.</text>
</comment>
<accession>A0A836BMJ8</accession>
<evidence type="ECO:0000313" key="2">
    <source>
        <dbReference type="EMBL" id="KAG2482005.1"/>
    </source>
</evidence>
<protein>
    <submittedName>
        <fullName evidence="2">Uncharacterized protein</fullName>
    </submittedName>
</protein>
<feature type="region of interest" description="Disordered" evidence="1">
    <location>
        <begin position="916"/>
        <end position="969"/>
    </location>
</feature>
<feature type="region of interest" description="Disordered" evidence="1">
    <location>
        <begin position="480"/>
        <end position="521"/>
    </location>
</feature>
<feature type="compositionally biased region" description="Basic and acidic residues" evidence="1">
    <location>
        <begin position="1140"/>
        <end position="1152"/>
    </location>
</feature>
<keyword evidence="3" id="KW-1185">Reference proteome</keyword>
<reference evidence="2" key="1">
    <citation type="journal article" date="2020" name="bioRxiv">
        <title>Comparative genomics of Chlamydomonas.</title>
        <authorList>
            <person name="Craig R.J."/>
            <person name="Hasan A.R."/>
            <person name="Ness R.W."/>
            <person name="Keightley P.D."/>
        </authorList>
    </citation>
    <scope>NUCLEOTIDE SEQUENCE</scope>
    <source>
        <strain evidence="2">CCAP 11/70</strain>
    </source>
</reference>
<feature type="compositionally biased region" description="Gly residues" evidence="1">
    <location>
        <begin position="23"/>
        <end position="36"/>
    </location>
</feature>
<evidence type="ECO:0000256" key="1">
    <source>
        <dbReference type="SAM" id="MobiDB-lite"/>
    </source>
</evidence>
<feature type="compositionally biased region" description="Basic and acidic residues" evidence="1">
    <location>
        <begin position="1"/>
        <end position="11"/>
    </location>
</feature>
<dbReference type="EMBL" id="JAEHOE010000298">
    <property type="protein sequence ID" value="KAG2482005.1"/>
    <property type="molecule type" value="Genomic_DNA"/>
</dbReference>
<feature type="compositionally biased region" description="Low complexity" evidence="1">
    <location>
        <begin position="13"/>
        <end position="22"/>
    </location>
</feature>
<feature type="region of interest" description="Disordered" evidence="1">
    <location>
        <begin position="359"/>
        <end position="421"/>
    </location>
</feature>
<feature type="compositionally biased region" description="Low complexity" evidence="1">
    <location>
        <begin position="226"/>
        <end position="268"/>
    </location>
</feature>
<sequence length="1182" mass="118261">MAASSRPERGVHSSSSPADGTSSSGGGGGCFGGGAGAPMAARTGLSQAGHGAGGGAAGSQAAGAPAGRSYPEVVAARHSLSRALAAARDPAGLTALLEAALTAPEPLIDSVCVSAAACRMARLLQGGRRQPHAPGLGSGPRSGHPDAHAPEGPSRAHLGRAWSHGDQHASAHPGLMRRRGSWSWSAAEAAAGPGPGSWAEAEAGWSRARAEAWASMGARGEGQAEGSAGPLGPSGPSAPRPARVTLTAGRAEALLPGPGAPGGLVVTGRPPPPGPLPGYSSDRDSGGEGRGGGARAAAGSGHSLALPQDSRSAAPGAWPLSAAGAVQSPWPGPAGQGPESAPEASHRFLALMAEAVRRCSPEPEPDSISDSGPGSIGRAGVTGRGPGAASTSGRAGPAPHLRTRGDRRPAAQASPWPPVRRFRPRELANTVWGLAAVRGEDAALAASAPAQAALLAAAGELLAAAAAEANGAVVAGAAGPEAAASGGESPPTARRSPFAAPERERSHGRGGAPSSRGGGEAAAWRPGELAMLGWGLARAGVVPPSRAWLLAYLGAWRGEALASAGPQELACLAWALAAWRRKAVRAEAWGRRPAVRRAPGGGGGGQGRGALAAGGALPLPAEWLEAFWAASGERLRGQGAGAAALGAGQGQGQGAARGWAAGEVAMLLWSVSELRLRPPDEWLQAALRAAAAAAPSANPLALATTLLGAARMGRVLPPPPPAGLPLPPAPELVVPRLATAAAAVAVAATVFEDADASCDEAAAELPAPAFQPPPSAALSPLHSAAALAAAGYPAPSAPASLVALASPPRRLPPRPPAPSGCRSLLAAFARGYLGRVGAGLEGFGPSQVVDCLVAIQALARWGHLPPASALPLPLPALLAALAARLQRCYAAGLGPRHLLAAAGAMAALVPLLQAPAAPEQQQHDPPPPSQHGPLPQQRSVHPNGARAGAVEAAATGADPSDGEGEGEVAWSGPSLEWVRWWLDEKYGRLRALRGHELTAVAQALAVFRVVPGPTWTAAFLAAALRRMPRMPRTALAHLAAAMAAAGLRLAPPAAAAAAGGNARQWTGAGAEAGPEEAAAWRWLERLLRLWLRRRGELPGPTAAQARRLRAALEALAGPASAWPPRPRALLARASALPREQRGRWSWSRERPGKLGQGQGCGSVRVRVRRSRAQAPGNGPAVC</sequence>
<organism evidence="2 3">
    <name type="scientific">Edaphochlamys debaryana</name>
    <dbReference type="NCBI Taxonomy" id="47281"/>
    <lineage>
        <taxon>Eukaryota</taxon>
        <taxon>Viridiplantae</taxon>
        <taxon>Chlorophyta</taxon>
        <taxon>core chlorophytes</taxon>
        <taxon>Chlorophyceae</taxon>
        <taxon>CS clade</taxon>
        <taxon>Chlamydomonadales</taxon>
        <taxon>Chlamydomonadales incertae sedis</taxon>
        <taxon>Edaphochlamys</taxon>
    </lineage>
</organism>